<dbReference type="RefSeq" id="WP_120746909.1">
    <property type="nucleotide sequence ID" value="NZ_RBAH01000005.1"/>
</dbReference>
<protein>
    <recommendedName>
        <fullName evidence="2">Rhamnogalacturonase A/B/Epimerase-like pectate lyase domain-containing protein</fullName>
    </recommendedName>
</protein>
<name>A0A3B0CLL7_9BACL</name>
<dbReference type="InterPro" id="IPR024535">
    <property type="entry name" value="RHGA/B-epi-like_pectate_lyase"/>
</dbReference>
<evidence type="ECO:0000313" key="4">
    <source>
        <dbReference type="Proteomes" id="UP000282311"/>
    </source>
</evidence>
<feature type="compositionally biased region" description="Basic and acidic residues" evidence="1">
    <location>
        <begin position="1"/>
        <end position="15"/>
    </location>
</feature>
<proteinExistence type="predicted"/>
<evidence type="ECO:0000259" key="2">
    <source>
        <dbReference type="Pfam" id="PF12708"/>
    </source>
</evidence>
<dbReference type="Proteomes" id="UP000282311">
    <property type="component" value="Unassembled WGS sequence"/>
</dbReference>
<dbReference type="EMBL" id="RBAH01000005">
    <property type="protein sequence ID" value="RKN85257.1"/>
    <property type="molecule type" value="Genomic_DNA"/>
</dbReference>
<feature type="region of interest" description="Disordered" evidence="1">
    <location>
        <begin position="58"/>
        <end position="84"/>
    </location>
</feature>
<dbReference type="AlphaFoldDB" id="A0A3B0CLL7"/>
<gene>
    <name evidence="3" type="ORF">D7M11_09215</name>
</gene>
<feature type="domain" description="Rhamnogalacturonase A/B/Epimerase-like pectate lyase" evidence="2">
    <location>
        <begin position="156"/>
        <end position="212"/>
    </location>
</feature>
<reference evidence="3 4" key="1">
    <citation type="journal article" date="2007" name="Int. J. Syst. Evol. Microbiol.">
        <title>Paenibacillus ginsengarvi sp. nov., isolated from soil from ginseng cultivation.</title>
        <authorList>
            <person name="Yoon M.H."/>
            <person name="Ten L.N."/>
            <person name="Im W.T."/>
        </authorList>
    </citation>
    <scope>NUCLEOTIDE SEQUENCE [LARGE SCALE GENOMIC DNA]</scope>
    <source>
        <strain evidence="3 4">KCTC 13059</strain>
    </source>
</reference>
<keyword evidence="4" id="KW-1185">Reference proteome</keyword>
<sequence length="706" mass="76012">MKSQRDGESGSKGNDDGSGSAEGGDNLLSRRKLLAAFGAAGAANAADSVLSVRIGAALGDGNRPHTDSVSEAVYGKGRPGHKPPKEAEYVRAAAVADLRAESSPVEDGVYYVTDPGMEGPFHYDAADGLTPDNTGTVLVSSSGARFKRLYDGNLHVKWFGAKGDGATDDTLAIRAALAAARGKTLLLPPGVFKLTDTITIPRNTFVRGSGNSSWYAFGQRRNELPNSILDMECGTVLAFYGNGSQTYASNRAEFQSFTCAVRFESDADGTQLSDLKLLSHFRIRDEAGAITTPLTDEHAMFDVGLWIDNADHVKLNRVSVVGYWQKAGLYLDASGRLAETGEYGAIEYATVTDCLFQGKIGMAVLGGDEGNPPDETGYTPPAGDALTEGQFGLSHLLVSGCFFSGTDHHSNGFVSGWQSRLQPDSVPIMIDGFIGSGTPYRINNPRFVNCSIQTRESASIKLNRVIRPTFVNCRAESGPIRASSYTAMPRLIACEFPYNRTDPAYREIESCQGAYIVPPMRRLGHIHLQDYQFQIELRNNGGVIEHRLTRPFALQAGARSEHVEALFRLAILEGGWGYTQWAPTPTPTSGANDDFSRGLYLGEKAFQAKYNLYTCAAIDNNADYQEVEVAIAESRASNSELWARPAAYSAQAVPYRMAGYSAALKIELRSGAGPAPSLPAILPSETGGSASLVIRVKGKFYEQSYL</sequence>
<comment type="caution">
    <text evidence="3">The sequence shown here is derived from an EMBL/GenBank/DDBJ whole genome shotgun (WGS) entry which is preliminary data.</text>
</comment>
<organism evidence="3 4">
    <name type="scientific">Paenibacillus ginsengarvi</name>
    <dbReference type="NCBI Taxonomy" id="400777"/>
    <lineage>
        <taxon>Bacteria</taxon>
        <taxon>Bacillati</taxon>
        <taxon>Bacillota</taxon>
        <taxon>Bacilli</taxon>
        <taxon>Bacillales</taxon>
        <taxon>Paenibacillaceae</taxon>
        <taxon>Paenibacillus</taxon>
    </lineage>
</organism>
<accession>A0A3B0CLL7</accession>
<dbReference type="Gene3D" id="2.160.20.10">
    <property type="entry name" value="Single-stranded right-handed beta-helix, Pectin lyase-like"/>
    <property type="match status" value="1"/>
</dbReference>
<dbReference type="OrthoDB" id="2497409at2"/>
<dbReference type="InterPro" id="IPR012334">
    <property type="entry name" value="Pectin_lyas_fold"/>
</dbReference>
<evidence type="ECO:0000313" key="3">
    <source>
        <dbReference type="EMBL" id="RKN85257.1"/>
    </source>
</evidence>
<feature type="region of interest" description="Disordered" evidence="1">
    <location>
        <begin position="1"/>
        <end position="25"/>
    </location>
</feature>
<dbReference type="SUPFAM" id="SSF51126">
    <property type="entry name" value="Pectin lyase-like"/>
    <property type="match status" value="1"/>
</dbReference>
<evidence type="ECO:0000256" key="1">
    <source>
        <dbReference type="SAM" id="MobiDB-lite"/>
    </source>
</evidence>
<dbReference type="InterPro" id="IPR011050">
    <property type="entry name" value="Pectin_lyase_fold/virulence"/>
</dbReference>
<dbReference type="Pfam" id="PF12708">
    <property type="entry name" value="Pect-lyase_RHGA_epim"/>
    <property type="match status" value="1"/>
</dbReference>